<dbReference type="AlphaFoldDB" id="A0A484ZBN9"/>
<proteinExistence type="predicted"/>
<evidence type="ECO:0000313" key="2">
    <source>
        <dbReference type="Proteomes" id="UP000373449"/>
    </source>
</evidence>
<gene>
    <name evidence="1" type="ORF">NCTC12282_00707</name>
</gene>
<protein>
    <submittedName>
        <fullName evidence="1">Uncharacterized protein</fullName>
    </submittedName>
</protein>
<name>A0A484ZBN9_9GAMM</name>
<sequence>MLYTPYAYLRSERTLPLNKVFYLYRDIPDSITSNVKESNIHNVVFSVQKMINYIKKTVQGDSQYLKN</sequence>
<organism evidence="1 2">
    <name type="scientific">Budvicia aquatica</name>
    <dbReference type="NCBI Taxonomy" id="82979"/>
    <lineage>
        <taxon>Bacteria</taxon>
        <taxon>Pseudomonadati</taxon>
        <taxon>Pseudomonadota</taxon>
        <taxon>Gammaproteobacteria</taxon>
        <taxon>Enterobacterales</taxon>
        <taxon>Budviciaceae</taxon>
        <taxon>Budvicia</taxon>
    </lineage>
</organism>
<reference evidence="1 2" key="1">
    <citation type="submission" date="2019-03" db="EMBL/GenBank/DDBJ databases">
        <authorList>
            <consortium name="Pathogen Informatics"/>
        </authorList>
    </citation>
    <scope>NUCLEOTIDE SEQUENCE [LARGE SCALE GENOMIC DNA]</scope>
    <source>
        <strain evidence="1 2">NCTC12282</strain>
    </source>
</reference>
<dbReference type="Proteomes" id="UP000373449">
    <property type="component" value="Unassembled WGS sequence"/>
</dbReference>
<accession>A0A484ZBN9</accession>
<dbReference type="EMBL" id="CAADJA010000002">
    <property type="protein sequence ID" value="VFS45820.1"/>
    <property type="molecule type" value="Genomic_DNA"/>
</dbReference>
<evidence type="ECO:0000313" key="1">
    <source>
        <dbReference type="EMBL" id="VFS45820.1"/>
    </source>
</evidence>